<dbReference type="InterPro" id="IPR046528">
    <property type="entry name" value="DUF6593"/>
</dbReference>
<reference evidence="2 3" key="1">
    <citation type="journal article" date="2012" name="Science">
        <title>The Paleozoic origin of enzymatic lignin decomposition reconstructed from 31 fungal genomes.</title>
        <authorList>
            <person name="Floudas D."/>
            <person name="Binder M."/>
            <person name="Riley R."/>
            <person name="Barry K."/>
            <person name="Blanchette R.A."/>
            <person name="Henrissat B."/>
            <person name="Martinez A.T."/>
            <person name="Otillar R."/>
            <person name="Spatafora J.W."/>
            <person name="Yadav J.S."/>
            <person name="Aerts A."/>
            <person name="Benoit I."/>
            <person name="Boyd A."/>
            <person name="Carlson A."/>
            <person name="Copeland A."/>
            <person name="Coutinho P.M."/>
            <person name="de Vries R.P."/>
            <person name="Ferreira P."/>
            <person name="Findley K."/>
            <person name="Foster B."/>
            <person name="Gaskell J."/>
            <person name="Glotzer D."/>
            <person name="Gorecki P."/>
            <person name="Heitman J."/>
            <person name="Hesse C."/>
            <person name="Hori C."/>
            <person name="Igarashi K."/>
            <person name="Jurgens J.A."/>
            <person name="Kallen N."/>
            <person name="Kersten P."/>
            <person name="Kohler A."/>
            <person name="Kuees U."/>
            <person name="Kumar T.K.A."/>
            <person name="Kuo A."/>
            <person name="LaButti K."/>
            <person name="Larrondo L.F."/>
            <person name="Lindquist E."/>
            <person name="Ling A."/>
            <person name="Lombard V."/>
            <person name="Lucas S."/>
            <person name="Lundell T."/>
            <person name="Martin R."/>
            <person name="McLaughlin D.J."/>
            <person name="Morgenstern I."/>
            <person name="Morin E."/>
            <person name="Murat C."/>
            <person name="Nagy L.G."/>
            <person name="Nolan M."/>
            <person name="Ohm R.A."/>
            <person name="Patyshakuliyeva A."/>
            <person name="Rokas A."/>
            <person name="Ruiz-Duenas F.J."/>
            <person name="Sabat G."/>
            <person name="Salamov A."/>
            <person name="Samejima M."/>
            <person name="Schmutz J."/>
            <person name="Slot J.C."/>
            <person name="St John F."/>
            <person name="Stenlid J."/>
            <person name="Sun H."/>
            <person name="Sun S."/>
            <person name="Syed K."/>
            <person name="Tsang A."/>
            <person name="Wiebenga A."/>
            <person name="Young D."/>
            <person name="Pisabarro A."/>
            <person name="Eastwood D.C."/>
            <person name="Martin F."/>
            <person name="Cullen D."/>
            <person name="Grigoriev I.V."/>
            <person name="Hibbett D.S."/>
        </authorList>
    </citation>
    <scope>NUCLEOTIDE SEQUENCE</scope>
    <source>
        <strain evidence="3">FP-58527</strain>
    </source>
</reference>
<dbReference type="EMBL" id="KE504126">
    <property type="protein sequence ID" value="EPT04739.1"/>
    <property type="molecule type" value="Genomic_DNA"/>
</dbReference>
<evidence type="ECO:0000313" key="2">
    <source>
        <dbReference type="EMBL" id="EPT04739.1"/>
    </source>
</evidence>
<evidence type="ECO:0000259" key="1">
    <source>
        <dbReference type="Pfam" id="PF20236"/>
    </source>
</evidence>
<dbReference type="HOGENOM" id="CLU_122982_0_0_1"/>
<keyword evidence="3" id="KW-1185">Reference proteome</keyword>
<dbReference type="Proteomes" id="UP000015241">
    <property type="component" value="Unassembled WGS sequence"/>
</dbReference>
<dbReference type="OrthoDB" id="2798132at2759"/>
<dbReference type="eggNOG" id="ENOG502SNXI">
    <property type="taxonomic scope" value="Eukaryota"/>
</dbReference>
<sequence length="190" mass="22548">MPPPPKSKPPHKMNITLNSLRNTTMSVGDDKFYYEVLTRYWHPNLTKIIKHDFETRELEHMADVEGLQTKEPRVRFGGEKGEWVPATDFVKFTEDKPGGTFATDSGIEYRWKAHRRQLQLIRADDPDKKPLVTFHPHRRHFWVFRMSKHAYFEVKQEAEVTEALDKLIVSYLLVERRKRNKGIRVVRYIS</sequence>
<feature type="domain" description="DUF6593" evidence="1">
    <location>
        <begin position="18"/>
        <end position="179"/>
    </location>
</feature>
<dbReference type="Pfam" id="PF20236">
    <property type="entry name" value="DUF6593"/>
    <property type="match status" value="1"/>
</dbReference>
<name>S8EP03_FOMSC</name>
<evidence type="ECO:0000313" key="3">
    <source>
        <dbReference type="Proteomes" id="UP000015241"/>
    </source>
</evidence>
<gene>
    <name evidence="2" type="ORF">FOMPIDRAFT_1113326</name>
</gene>
<dbReference type="InParanoid" id="S8EP03"/>
<dbReference type="AlphaFoldDB" id="S8EP03"/>
<protein>
    <recommendedName>
        <fullName evidence="1">DUF6593 domain-containing protein</fullName>
    </recommendedName>
</protein>
<proteinExistence type="predicted"/>
<accession>S8EP03</accession>
<organism evidence="2 3">
    <name type="scientific">Fomitopsis schrenkii</name>
    <name type="common">Brown rot fungus</name>
    <dbReference type="NCBI Taxonomy" id="2126942"/>
    <lineage>
        <taxon>Eukaryota</taxon>
        <taxon>Fungi</taxon>
        <taxon>Dikarya</taxon>
        <taxon>Basidiomycota</taxon>
        <taxon>Agaricomycotina</taxon>
        <taxon>Agaricomycetes</taxon>
        <taxon>Polyporales</taxon>
        <taxon>Fomitopsis</taxon>
    </lineage>
</organism>